<organism evidence="2 3">
    <name type="scientific">Phyllosticta citrichinensis</name>
    <dbReference type="NCBI Taxonomy" id="1130410"/>
    <lineage>
        <taxon>Eukaryota</taxon>
        <taxon>Fungi</taxon>
        <taxon>Dikarya</taxon>
        <taxon>Ascomycota</taxon>
        <taxon>Pezizomycotina</taxon>
        <taxon>Dothideomycetes</taxon>
        <taxon>Dothideomycetes incertae sedis</taxon>
        <taxon>Botryosphaeriales</taxon>
        <taxon>Phyllostictaceae</taxon>
        <taxon>Phyllosticta</taxon>
    </lineage>
</organism>
<proteinExistence type="predicted"/>
<comment type="caution">
    <text evidence="2">The sequence shown here is derived from an EMBL/GenBank/DDBJ whole genome shotgun (WGS) entry which is preliminary data.</text>
</comment>
<feature type="region of interest" description="Disordered" evidence="1">
    <location>
        <begin position="340"/>
        <end position="380"/>
    </location>
</feature>
<feature type="region of interest" description="Disordered" evidence="1">
    <location>
        <begin position="565"/>
        <end position="616"/>
    </location>
</feature>
<feature type="region of interest" description="Disordered" evidence="1">
    <location>
        <begin position="89"/>
        <end position="133"/>
    </location>
</feature>
<evidence type="ECO:0000313" key="2">
    <source>
        <dbReference type="EMBL" id="KAK8154709.1"/>
    </source>
</evidence>
<protein>
    <submittedName>
        <fullName evidence="2">Uncharacterized protein</fullName>
    </submittedName>
</protein>
<feature type="region of interest" description="Disordered" evidence="1">
    <location>
        <begin position="268"/>
        <end position="316"/>
    </location>
</feature>
<feature type="region of interest" description="Disordered" evidence="1">
    <location>
        <begin position="15"/>
        <end position="55"/>
    </location>
</feature>
<evidence type="ECO:0000313" key="3">
    <source>
        <dbReference type="Proteomes" id="UP001456524"/>
    </source>
</evidence>
<gene>
    <name evidence="2" type="ORF">IWX90DRAFT_63806</name>
</gene>
<name>A0ABR1XHG9_9PEZI</name>
<evidence type="ECO:0000256" key="1">
    <source>
        <dbReference type="SAM" id="MobiDB-lite"/>
    </source>
</evidence>
<feature type="region of interest" description="Disordered" evidence="1">
    <location>
        <begin position="406"/>
        <end position="472"/>
    </location>
</feature>
<dbReference type="EMBL" id="JBBWUH010000011">
    <property type="protein sequence ID" value="KAK8154709.1"/>
    <property type="molecule type" value="Genomic_DNA"/>
</dbReference>
<dbReference type="Proteomes" id="UP001456524">
    <property type="component" value="Unassembled WGS sequence"/>
</dbReference>
<keyword evidence="3" id="KW-1185">Reference proteome</keyword>
<feature type="compositionally biased region" description="Low complexity" evidence="1">
    <location>
        <begin position="146"/>
        <end position="179"/>
    </location>
</feature>
<reference evidence="2 3" key="1">
    <citation type="journal article" date="2022" name="G3 (Bethesda)">
        <title>Enemy or ally: a genomic approach to elucidate the lifestyle of Phyllosticta citrichinaensis.</title>
        <authorList>
            <person name="Buijs V.A."/>
            <person name="Groenewald J.Z."/>
            <person name="Haridas S."/>
            <person name="LaButti K.M."/>
            <person name="Lipzen A."/>
            <person name="Martin F.M."/>
            <person name="Barry K."/>
            <person name="Grigoriev I.V."/>
            <person name="Crous P.W."/>
            <person name="Seidl M.F."/>
        </authorList>
    </citation>
    <scope>NUCLEOTIDE SEQUENCE [LARGE SCALE GENOMIC DNA]</scope>
    <source>
        <strain evidence="2 3">CBS 129764</strain>
    </source>
</reference>
<accession>A0ABR1XHG9</accession>
<sequence length="635" mass="69381">MPPVRPHLSVTLPKNFTFHYTDGSLPKTPEPEDKDEPTEPPQIPRQAYRVRRRRRALPAYAPTNFTYASRDIPIPTIDAPEPETDATFARFETPSDPEDGFLKPAPTLRPISPPKTPVGQIGMSPSDLGSFDSELDNLTQAEFISRPSSSCSGLSDSSISSRDSMGSSDSTGSCTSPESDSSDPFVFPHSKIAKAFPSSPLQAYYNERPAKRMRTRKDAVWTKAMDDHLWFAYMRCLQDPMVTPFKMLPGTVPPLGICARVAREAKKSWKSSPASRSTVASPDASRDSRSGSDTTPTLLRVPKPGSKWPRSEAAARGRLRKLCKRQPTLAAHYQRLLRTRTPSPFPSSFSSPQTVSSAGPAPMNAYTDRKPSESLSFSTRDMSVSLSTSTSTMMQVGNPLHALATESTPQASETFAPQQIPRSHIHQKSQSLQFGPGLGSPMSLESSKPTLASPFSATSSKSQCGSFSPEACRPVSQPLPRLDPPVELHAPVPITRSFKRRAQQYLEDMANAENINSGGQNFLQQLFGATAEVSHRRVRSRGFSLGDMDGGARQLSSLFTPPASFDQADDTMMGTEPTDQSFLAPPTETDPERRLGSPFGGKSSNDFSTFPRMSAPNRVFEPSATFEERFSLFGS</sequence>
<feature type="compositionally biased region" description="Polar residues" evidence="1">
    <location>
        <begin position="406"/>
        <end position="421"/>
    </location>
</feature>
<feature type="region of interest" description="Disordered" evidence="1">
    <location>
        <begin position="146"/>
        <end position="183"/>
    </location>
</feature>
<feature type="compositionally biased region" description="Polar residues" evidence="1">
    <location>
        <begin position="270"/>
        <end position="280"/>
    </location>
</feature>
<feature type="compositionally biased region" description="Polar residues" evidence="1">
    <location>
        <begin position="443"/>
        <end position="466"/>
    </location>
</feature>